<dbReference type="AlphaFoldDB" id="A0A1J4K8W8"/>
<evidence type="ECO:0000313" key="1">
    <source>
        <dbReference type="EMBL" id="OHT07328.1"/>
    </source>
</evidence>
<dbReference type="RefSeq" id="XP_068360464.1">
    <property type="nucleotide sequence ID" value="XM_068503782.1"/>
</dbReference>
<dbReference type="GeneID" id="94838486"/>
<accession>A0A1J4K8W8</accession>
<dbReference type="VEuPathDB" id="TrichDB:TRFO_24485"/>
<sequence>MTEEVWLDSLKDKDGKEIVGKSAYEIYCENLPEGEKPMTEKEWLENMMGITEENSVSAWQVIQNLINTRWNVADSVLSAKAISEKQIQINATAAFIKSDSLADWSASKGPDFLSQFLDEYQIALDALEGTPYKVKWLENGLDKIEGRSEKLIKILNLDNRTSMKIARI</sequence>
<gene>
    <name evidence="1" type="ORF">TRFO_24485</name>
</gene>
<organism evidence="1 2">
    <name type="scientific">Tritrichomonas foetus</name>
    <dbReference type="NCBI Taxonomy" id="1144522"/>
    <lineage>
        <taxon>Eukaryota</taxon>
        <taxon>Metamonada</taxon>
        <taxon>Parabasalia</taxon>
        <taxon>Tritrichomonadida</taxon>
        <taxon>Tritrichomonadidae</taxon>
        <taxon>Tritrichomonas</taxon>
    </lineage>
</organism>
<dbReference type="EMBL" id="MLAK01000700">
    <property type="protein sequence ID" value="OHT07328.1"/>
    <property type="molecule type" value="Genomic_DNA"/>
</dbReference>
<dbReference type="Proteomes" id="UP000179807">
    <property type="component" value="Unassembled WGS sequence"/>
</dbReference>
<keyword evidence="2" id="KW-1185">Reference proteome</keyword>
<reference evidence="1" key="1">
    <citation type="submission" date="2016-10" db="EMBL/GenBank/DDBJ databases">
        <authorList>
            <person name="Benchimol M."/>
            <person name="Almeida L.G."/>
            <person name="Vasconcelos A.T."/>
            <person name="Perreira-Neves A."/>
            <person name="Rosa I.A."/>
            <person name="Tasca T."/>
            <person name="Bogo M.R."/>
            <person name="de Souza W."/>
        </authorList>
    </citation>
    <scope>NUCLEOTIDE SEQUENCE [LARGE SCALE GENOMIC DNA]</scope>
    <source>
        <strain evidence="1">K</strain>
    </source>
</reference>
<protein>
    <submittedName>
        <fullName evidence="1">Uncharacterized protein</fullName>
    </submittedName>
</protein>
<evidence type="ECO:0000313" key="2">
    <source>
        <dbReference type="Proteomes" id="UP000179807"/>
    </source>
</evidence>
<comment type="caution">
    <text evidence="1">The sequence shown here is derived from an EMBL/GenBank/DDBJ whole genome shotgun (WGS) entry which is preliminary data.</text>
</comment>
<name>A0A1J4K8W8_9EUKA</name>
<proteinExistence type="predicted"/>